<dbReference type="AlphaFoldDB" id="A0A0E9N5L3"/>
<protein>
    <submittedName>
        <fullName evidence="1">Uncharacterized protein</fullName>
    </submittedName>
</protein>
<proteinExistence type="predicted"/>
<dbReference type="Proteomes" id="UP000033121">
    <property type="component" value="Unassembled WGS sequence"/>
</dbReference>
<evidence type="ECO:0000313" key="1">
    <source>
        <dbReference type="EMBL" id="GAO44971.1"/>
    </source>
</evidence>
<dbReference type="EMBL" id="BBWV01000004">
    <property type="protein sequence ID" value="GAO44971.1"/>
    <property type="molecule type" value="Genomic_DNA"/>
</dbReference>
<gene>
    <name evidence="1" type="ORF">FPE01S_04_02140</name>
</gene>
<organism evidence="1 2">
    <name type="scientific">Flavihumibacter petaseus NBRC 106054</name>
    <dbReference type="NCBI Taxonomy" id="1220578"/>
    <lineage>
        <taxon>Bacteria</taxon>
        <taxon>Pseudomonadati</taxon>
        <taxon>Bacteroidota</taxon>
        <taxon>Chitinophagia</taxon>
        <taxon>Chitinophagales</taxon>
        <taxon>Chitinophagaceae</taxon>
        <taxon>Flavihumibacter</taxon>
    </lineage>
</organism>
<comment type="caution">
    <text evidence="1">The sequence shown here is derived from an EMBL/GenBank/DDBJ whole genome shotgun (WGS) entry which is preliminary data.</text>
</comment>
<accession>A0A0E9N5L3</accession>
<name>A0A0E9N5L3_9BACT</name>
<keyword evidence="2" id="KW-1185">Reference proteome</keyword>
<sequence length="119" mass="12910">MENKKPRRDLSYINSVHDLQAEEALLRARIRAQEDELKVHLRSLPKEAFKAGVGSVVQPILSNKAASVALTAGSALLGNFFVKKAATTVSHAAFSSIKKAGLLALGNVTLKWLFGKKKK</sequence>
<dbReference type="STRING" id="1220578.FPE01S_04_02140"/>
<reference evidence="1 2" key="1">
    <citation type="submission" date="2015-04" db="EMBL/GenBank/DDBJ databases">
        <title>Whole genome shotgun sequence of Flavihumibacter petaseus NBRC 106054.</title>
        <authorList>
            <person name="Miyazawa S."/>
            <person name="Hosoyama A."/>
            <person name="Hashimoto M."/>
            <person name="Noguchi M."/>
            <person name="Tsuchikane K."/>
            <person name="Ohji S."/>
            <person name="Yamazoe A."/>
            <person name="Ichikawa N."/>
            <person name="Kimura A."/>
            <person name="Fujita N."/>
        </authorList>
    </citation>
    <scope>NUCLEOTIDE SEQUENCE [LARGE SCALE GENOMIC DNA]</scope>
    <source>
        <strain evidence="1 2">NBRC 106054</strain>
    </source>
</reference>
<dbReference type="RefSeq" id="WP_046370960.1">
    <property type="nucleotide sequence ID" value="NZ_BBWV01000004.1"/>
</dbReference>
<evidence type="ECO:0000313" key="2">
    <source>
        <dbReference type="Proteomes" id="UP000033121"/>
    </source>
</evidence>